<dbReference type="RefSeq" id="WP_068458975.1">
    <property type="nucleotide sequence ID" value="NZ_LMTR01000012.1"/>
</dbReference>
<proteinExistence type="predicted"/>
<dbReference type="EMBL" id="LMTR01000012">
    <property type="protein sequence ID" value="KWT72370.1"/>
    <property type="molecule type" value="Genomic_DNA"/>
</dbReference>
<dbReference type="PATRIC" id="fig|121290.4.peg.1541"/>
<keyword evidence="2" id="KW-1185">Reference proteome</keyword>
<evidence type="ECO:0008006" key="3">
    <source>
        <dbReference type="Google" id="ProtNLM"/>
    </source>
</evidence>
<evidence type="ECO:0000313" key="1">
    <source>
        <dbReference type="EMBL" id="KWT72370.1"/>
    </source>
</evidence>
<dbReference type="InterPro" id="IPR021791">
    <property type="entry name" value="Phage_TAC_11"/>
</dbReference>
<protein>
    <recommendedName>
        <fullName evidence="3">Phage protein</fullName>
    </recommendedName>
</protein>
<dbReference type="STRING" id="121290.APY04_0164"/>
<comment type="caution">
    <text evidence="1">The sequence shown here is derived from an EMBL/GenBank/DDBJ whole genome shotgun (WGS) entry which is preliminary data.</text>
</comment>
<name>A0A125NWB3_HYPSL</name>
<organism evidence="1 2">
    <name type="scientific">Hyphomicrobium sulfonivorans</name>
    <dbReference type="NCBI Taxonomy" id="121290"/>
    <lineage>
        <taxon>Bacteria</taxon>
        <taxon>Pseudomonadati</taxon>
        <taxon>Pseudomonadota</taxon>
        <taxon>Alphaproteobacteria</taxon>
        <taxon>Hyphomicrobiales</taxon>
        <taxon>Hyphomicrobiaceae</taxon>
        <taxon>Hyphomicrobium</taxon>
    </lineage>
</organism>
<dbReference type="AlphaFoldDB" id="A0A125NWB3"/>
<dbReference type="Proteomes" id="UP000059074">
    <property type="component" value="Unassembled WGS sequence"/>
</dbReference>
<gene>
    <name evidence="1" type="ORF">APY04_0164</name>
</gene>
<sequence>MLEITFGGVKRDLRIELKEAPKLEAATGLGALKLYEALHKREVTTTQLAEVLRVALATNGVRYSTDEVFELIAVEGLANAYAVAEMVVVQLFLLPDEAKAAAEGKKSKAAARRPNASH</sequence>
<dbReference type="Pfam" id="PF11836">
    <property type="entry name" value="Phage_TAC_11"/>
    <property type="match status" value="1"/>
</dbReference>
<accession>A0A125NWB3</accession>
<reference evidence="1 2" key="1">
    <citation type="submission" date="2015-10" db="EMBL/GenBank/DDBJ databases">
        <title>Transcriptomic analysis of a linuron degrading triple-species bacterial consortium.</title>
        <authorList>
            <person name="Albers P."/>
        </authorList>
    </citation>
    <scope>NUCLEOTIDE SEQUENCE [LARGE SCALE GENOMIC DNA]</scope>
    <source>
        <strain evidence="1 2">WDL6</strain>
    </source>
</reference>
<evidence type="ECO:0000313" key="2">
    <source>
        <dbReference type="Proteomes" id="UP000059074"/>
    </source>
</evidence>